<gene>
    <name evidence="3" type="ORF">STCU_09023</name>
</gene>
<feature type="region of interest" description="Disordered" evidence="2">
    <location>
        <begin position="298"/>
        <end position="343"/>
    </location>
</feature>
<keyword evidence="1" id="KW-0175">Coiled coil</keyword>
<dbReference type="OrthoDB" id="273035at2759"/>
<dbReference type="Proteomes" id="UP000015354">
    <property type="component" value="Unassembled WGS sequence"/>
</dbReference>
<feature type="coiled-coil region" evidence="1">
    <location>
        <begin position="193"/>
        <end position="241"/>
    </location>
</feature>
<name>S9TPW4_9TRYP</name>
<comment type="caution">
    <text evidence="3">The sequence shown here is derived from an EMBL/GenBank/DDBJ whole genome shotgun (WGS) entry which is preliminary data.</text>
</comment>
<dbReference type="AlphaFoldDB" id="S9TPW4"/>
<evidence type="ECO:0000256" key="2">
    <source>
        <dbReference type="SAM" id="MobiDB-lite"/>
    </source>
</evidence>
<proteinExistence type="predicted"/>
<organism evidence="3 4">
    <name type="scientific">Strigomonas culicis</name>
    <dbReference type="NCBI Taxonomy" id="28005"/>
    <lineage>
        <taxon>Eukaryota</taxon>
        <taxon>Discoba</taxon>
        <taxon>Euglenozoa</taxon>
        <taxon>Kinetoplastea</taxon>
        <taxon>Metakinetoplastina</taxon>
        <taxon>Trypanosomatida</taxon>
        <taxon>Trypanosomatidae</taxon>
        <taxon>Strigomonadinae</taxon>
        <taxon>Strigomonas</taxon>
    </lineage>
</organism>
<reference evidence="3 4" key="1">
    <citation type="journal article" date="2013" name="PLoS ONE">
        <title>Predicting the Proteins of Angomonas deanei, Strigomonas culicis and Their Respective Endosymbionts Reveals New Aspects of the Trypanosomatidae Family.</title>
        <authorList>
            <person name="Motta M.C."/>
            <person name="Martins A.C."/>
            <person name="de Souza S.S."/>
            <person name="Catta-Preta C.M."/>
            <person name="Silva R."/>
            <person name="Klein C.C."/>
            <person name="de Almeida L.G."/>
            <person name="de Lima Cunha O."/>
            <person name="Ciapina L.P."/>
            <person name="Brocchi M."/>
            <person name="Colabardini A.C."/>
            <person name="de Araujo Lima B."/>
            <person name="Machado C.R."/>
            <person name="de Almeida Soares C.M."/>
            <person name="Probst C.M."/>
            <person name="de Menezes C.B."/>
            <person name="Thompson C.E."/>
            <person name="Bartholomeu D.C."/>
            <person name="Gradia D.F."/>
            <person name="Pavoni D.P."/>
            <person name="Grisard E.C."/>
            <person name="Fantinatti-Garboggini F."/>
            <person name="Marchini F.K."/>
            <person name="Rodrigues-Luiz G.F."/>
            <person name="Wagner G."/>
            <person name="Goldman G.H."/>
            <person name="Fietto J.L."/>
            <person name="Elias M.C."/>
            <person name="Goldman M.H."/>
            <person name="Sagot M.F."/>
            <person name="Pereira M."/>
            <person name="Stoco P.H."/>
            <person name="de Mendonca-Neto R.P."/>
            <person name="Teixeira S.M."/>
            <person name="Maciel T.E."/>
            <person name="de Oliveira Mendes T.A."/>
            <person name="Urmenyi T.P."/>
            <person name="de Souza W."/>
            <person name="Schenkman S."/>
            <person name="de Vasconcelos A.T."/>
        </authorList>
    </citation>
    <scope>NUCLEOTIDE SEQUENCE [LARGE SCALE GENOMIC DNA]</scope>
</reference>
<evidence type="ECO:0000256" key="1">
    <source>
        <dbReference type="SAM" id="Coils"/>
    </source>
</evidence>
<accession>S9TPW4</accession>
<protein>
    <submittedName>
        <fullName evidence="3">Uncharacterized protein</fullName>
    </submittedName>
</protein>
<keyword evidence="4" id="KW-1185">Reference proteome</keyword>
<evidence type="ECO:0000313" key="3">
    <source>
        <dbReference type="EMBL" id="EPY20377.1"/>
    </source>
</evidence>
<evidence type="ECO:0000313" key="4">
    <source>
        <dbReference type="Proteomes" id="UP000015354"/>
    </source>
</evidence>
<dbReference type="EMBL" id="ATMH01009023">
    <property type="protein sequence ID" value="EPY20377.1"/>
    <property type="molecule type" value="Genomic_DNA"/>
</dbReference>
<feature type="region of interest" description="Disordered" evidence="2">
    <location>
        <begin position="415"/>
        <end position="440"/>
    </location>
</feature>
<feature type="compositionally biased region" description="Basic and acidic residues" evidence="2">
    <location>
        <begin position="421"/>
        <end position="431"/>
    </location>
</feature>
<sequence length="466" mass="48743">MATAVDVNDVPDIIEAQLTLSYSRLTELMKAIMGRSNEHDDLLLSLRDTVTQLQQENATLRGQMAALTVHHAAVESNSGGLAGSIAEVQRGLAELTEGGAAQQRRLAAVEAAVAQSQDTHGALQGTADALAGRLDALQQQQQAAAPQLETAAALTELWGTTPDAIRAQAAQDADGRCRFLLALPAFRDVGERVAALQQQHEALQAAAAEERDAARSTRAATEQLQQTAGELQQRLSALEAGEAPGAAKGSVHERLALLEGRLRNLLAGGERGHAGEGLAVTDVAYRVSLIEETVEGLSVRGAGGGGSARADSPPPDHAPTQRPAGRASLPPLPGARRLSGRRMEQPVLESLRRDGNDYGAVSVTVLPEDGLRRRLAQTEENVAVLEVHKAERQELAALEAVLRASLKPHGIALLSDDADGGAERGGGDKKPTGTSAGRPVFMPGSAVFLKSGATETNATALYSNTR</sequence>